<evidence type="ECO:0008006" key="3">
    <source>
        <dbReference type="Google" id="ProtNLM"/>
    </source>
</evidence>
<sequence length="208" mass="24079">MNNVMYVIDKWNDDGEEENTTEAGEHNENEVGINTGRLAVKNTRLSCLHKRLWLAFHDEAPSLATVYNWFNEFKRGCINLIDDLRERRPSMATTEGNITDISTVRLMIETDKRVTYQQIWITLGIVFDSLRTFEELCAFPFVYCERISLLCGINEKRRDRQRRWRGKRACELSKSRWPLSPIDICNFRGGGMPAIPSALLASCLEVEL</sequence>
<protein>
    <recommendedName>
        <fullName evidence="3">Mos1 transposase HTH domain-containing protein</fullName>
    </recommendedName>
</protein>
<dbReference type="Proteomes" id="UP000299102">
    <property type="component" value="Unassembled WGS sequence"/>
</dbReference>
<evidence type="ECO:0000313" key="1">
    <source>
        <dbReference type="EMBL" id="GBP93400.1"/>
    </source>
</evidence>
<gene>
    <name evidence="1" type="ORF">EVAR_70361_1</name>
</gene>
<dbReference type="OrthoDB" id="10017160at2759"/>
<dbReference type="AlphaFoldDB" id="A0A4C1ZZH6"/>
<comment type="caution">
    <text evidence="1">The sequence shown here is derived from an EMBL/GenBank/DDBJ whole genome shotgun (WGS) entry which is preliminary data.</text>
</comment>
<name>A0A4C1ZZH6_EUMVA</name>
<evidence type="ECO:0000313" key="2">
    <source>
        <dbReference type="Proteomes" id="UP000299102"/>
    </source>
</evidence>
<accession>A0A4C1ZZH6</accession>
<proteinExistence type="predicted"/>
<dbReference type="EMBL" id="BGZK01002371">
    <property type="protein sequence ID" value="GBP93400.1"/>
    <property type="molecule type" value="Genomic_DNA"/>
</dbReference>
<organism evidence="1 2">
    <name type="scientific">Eumeta variegata</name>
    <name type="common">Bagworm moth</name>
    <name type="synonym">Eumeta japonica</name>
    <dbReference type="NCBI Taxonomy" id="151549"/>
    <lineage>
        <taxon>Eukaryota</taxon>
        <taxon>Metazoa</taxon>
        <taxon>Ecdysozoa</taxon>
        <taxon>Arthropoda</taxon>
        <taxon>Hexapoda</taxon>
        <taxon>Insecta</taxon>
        <taxon>Pterygota</taxon>
        <taxon>Neoptera</taxon>
        <taxon>Endopterygota</taxon>
        <taxon>Lepidoptera</taxon>
        <taxon>Glossata</taxon>
        <taxon>Ditrysia</taxon>
        <taxon>Tineoidea</taxon>
        <taxon>Psychidae</taxon>
        <taxon>Oiketicinae</taxon>
        <taxon>Eumeta</taxon>
    </lineage>
</organism>
<reference evidence="1 2" key="1">
    <citation type="journal article" date="2019" name="Commun. Biol.">
        <title>The bagworm genome reveals a unique fibroin gene that provides high tensile strength.</title>
        <authorList>
            <person name="Kono N."/>
            <person name="Nakamura H."/>
            <person name="Ohtoshi R."/>
            <person name="Tomita M."/>
            <person name="Numata K."/>
            <person name="Arakawa K."/>
        </authorList>
    </citation>
    <scope>NUCLEOTIDE SEQUENCE [LARGE SCALE GENOMIC DNA]</scope>
</reference>
<keyword evidence="2" id="KW-1185">Reference proteome</keyword>